<protein>
    <submittedName>
        <fullName evidence="1">Uncharacterized protein</fullName>
    </submittedName>
</protein>
<evidence type="ECO:0000313" key="1">
    <source>
        <dbReference type="EMBL" id="CCF35153.1"/>
    </source>
</evidence>
<name>H1V4K1_COLHI</name>
<dbReference type="Proteomes" id="UP000007174">
    <property type="component" value="Unassembled WGS sequence"/>
</dbReference>
<evidence type="ECO:0000313" key="2">
    <source>
        <dbReference type="Proteomes" id="UP000007174"/>
    </source>
</evidence>
<dbReference type="AlphaFoldDB" id="H1V4K1"/>
<dbReference type="HOGENOM" id="CLU_2533558_0_0_1"/>
<gene>
    <name evidence="1" type="ORF">CH063_01254</name>
</gene>
<organism evidence="1 2">
    <name type="scientific">Colletotrichum higginsianum (strain IMI 349063)</name>
    <name type="common">Crucifer anthracnose fungus</name>
    <dbReference type="NCBI Taxonomy" id="759273"/>
    <lineage>
        <taxon>Eukaryota</taxon>
        <taxon>Fungi</taxon>
        <taxon>Dikarya</taxon>
        <taxon>Ascomycota</taxon>
        <taxon>Pezizomycotina</taxon>
        <taxon>Sordariomycetes</taxon>
        <taxon>Hypocreomycetidae</taxon>
        <taxon>Glomerellales</taxon>
        <taxon>Glomerellaceae</taxon>
        <taxon>Colletotrichum</taxon>
        <taxon>Colletotrichum destructivum species complex</taxon>
    </lineage>
</organism>
<dbReference type="EMBL" id="CACQ02001424">
    <property type="protein sequence ID" value="CCF35153.1"/>
    <property type="molecule type" value="Genomic_DNA"/>
</dbReference>
<accession>H1V4K1</accession>
<proteinExistence type="predicted"/>
<reference evidence="2" key="1">
    <citation type="journal article" date="2012" name="Nat. Genet.">
        <title>Lifestyle transitions in plant pathogenic Colletotrichum fungi deciphered by genome and transcriptome analyses.</title>
        <authorList>
            <person name="O'Connell R.J."/>
            <person name="Thon M.R."/>
            <person name="Hacquard S."/>
            <person name="Amyotte S.G."/>
            <person name="Kleemann J."/>
            <person name="Torres M.F."/>
            <person name="Damm U."/>
            <person name="Buiate E.A."/>
            <person name="Epstein L."/>
            <person name="Alkan N."/>
            <person name="Altmueller J."/>
            <person name="Alvarado-Balderrama L."/>
            <person name="Bauser C.A."/>
            <person name="Becker C."/>
            <person name="Birren B.W."/>
            <person name="Chen Z."/>
            <person name="Choi J."/>
            <person name="Crouch J.A."/>
            <person name="Duvick J.P."/>
            <person name="Farman M.A."/>
            <person name="Gan P."/>
            <person name="Heiman D."/>
            <person name="Henrissat B."/>
            <person name="Howard R.J."/>
            <person name="Kabbage M."/>
            <person name="Koch C."/>
            <person name="Kracher B."/>
            <person name="Kubo Y."/>
            <person name="Law A.D."/>
            <person name="Lebrun M.-H."/>
            <person name="Lee Y.-H."/>
            <person name="Miyara I."/>
            <person name="Moore N."/>
            <person name="Neumann U."/>
            <person name="Nordstroem K."/>
            <person name="Panaccione D.G."/>
            <person name="Panstruga R."/>
            <person name="Place M."/>
            <person name="Proctor R.H."/>
            <person name="Prusky D."/>
            <person name="Rech G."/>
            <person name="Reinhardt R."/>
            <person name="Rollins J.A."/>
            <person name="Rounsley S."/>
            <person name="Schardl C.L."/>
            <person name="Schwartz D.C."/>
            <person name="Shenoy N."/>
            <person name="Shirasu K."/>
            <person name="Sikhakolli U.R."/>
            <person name="Stueber K."/>
            <person name="Sukno S.A."/>
            <person name="Sweigard J.A."/>
            <person name="Takano Y."/>
            <person name="Takahara H."/>
            <person name="Trail F."/>
            <person name="van der Does H.C."/>
            <person name="Voll L.M."/>
            <person name="Will I."/>
            <person name="Young S."/>
            <person name="Zeng Q."/>
            <person name="Zhang J."/>
            <person name="Zhou S."/>
            <person name="Dickman M.B."/>
            <person name="Schulze-Lefert P."/>
            <person name="Ver Loren van Themaat E."/>
            <person name="Ma L.-J."/>
            <person name="Vaillancourt L.J."/>
        </authorList>
    </citation>
    <scope>NUCLEOTIDE SEQUENCE [LARGE SCALE GENOMIC DNA]</scope>
    <source>
        <strain evidence="2">IMI 349063</strain>
    </source>
</reference>
<feature type="non-terminal residue" evidence="1">
    <location>
        <position position="1"/>
    </location>
</feature>
<sequence length="84" mass="9446">RAAPSDRLIVGGIGARLLRYASLKPTTRFWSFGRIFEDSSAVMASGSVRWPISFRSTCRHAEGAQRRCVGETRATFLRQWKSGR</sequence>